<dbReference type="KEGG" id="mshg:MSG_02401"/>
<dbReference type="EMBL" id="AP018164">
    <property type="protein sequence ID" value="BAX92545.1"/>
    <property type="molecule type" value="Genomic_DNA"/>
</dbReference>
<dbReference type="AlphaFoldDB" id="A0A1Z4EHU3"/>
<gene>
    <name evidence="5" type="ORF">MSG_02401</name>
</gene>
<sequence length="143" mass="15876">MPDRRLVGPLERCVMKQLWSGAEPQTVRKVHLAISMRRNLAYTTVMTVLRRLAEKGLVVQYRNGRAYRYAAVHGLDEFVAESMLAALDEIADATGRCAALAHFVDSAGADNVQLLRQALETLQTDVDGSRRVSLKQLGRLALL</sequence>
<evidence type="ECO:0000256" key="1">
    <source>
        <dbReference type="ARBA" id="ARBA00011046"/>
    </source>
</evidence>
<keyword evidence="3" id="KW-0238">DNA-binding</keyword>
<dbReference type="GO" id="GO:0003677">
    <property type="term" value="F:DNA binding"/>
    <property type="evidence" value="ECO:0007669"/>
    <property type="project" value="UniProtKB-KW"/>
</dbReference>
<dbReference type="Proteomes" id="UP000217736">
    <property type="component" value="Chromosome"/>
</dbReference>
<dbReference type="Gene3D" id="1.10.10.10">
    <property type="entry name" value="Winged helix-like DNA-binding domain superfamily/Winged helix DNA-binding domain"/>
    <property type="match status" value="1"/>
</dbReference>
<dbReference type="InterPro" id="IPR036390">
    <property type="entry name" value="WH_DNA-bd_sf"/>
</dbReference>
<organism evidence="5 6">
    <name type="scientific">Mycobacterium shigaense</name>
    <dbReference type="NCBI Taxonomy" id="722731"/>
    <lineage>
        <taxon>Bacteria</taxon>
        <taxon>Bacillati</taxon>
        <taxon>Actinomycetota</taxon>
        <taxon>Actinomycetes</taxon>
        <taxon>Mycobacteriales</taxon>
        <taxon>Mycobacteriaceae</taxon>
        <taxon>Mycobacterium</taxon>
        <taxon>Mycobacterium simiae complex</taxon>
    </lineage>
</organism>
<dbReference type="SUPFAM" id="SSF46785">
    <property type="entry name" value="Winged helix' DNA-binding domain"/>
    <property type="match status" value="1"/>
</dbReference>
<keyword evidence="4" id="KW-0804">Transcription</keyword>
<dbReference type="InterPro" id="IPR036388">
    <property type="entry name" value="WH-like_DNA-bd_sf"/>
</dbReference>
<evidence type="ECO:0000313" key="6">
    <source>
        <dbReference type="Proteomes" id="UP000217736"/>
    </source>
</evidence>
<dbReference type="OrthoDB" id="9813987at2"/>
<evidence type="ECO:0000256" key="4">
    <source>
        <dbReference type="ARBA" id="ARBA00023163"/>
    </source>
</evidence>
<comment type="similarity">
    <text evidence="1">Belongs to the BlaI transcriptional regulatory family.</text>
</comment>
<dbReference type="Pfam" id="PF03965">
    <property type="entry name" value="Penicillinase_R"/>
    <property type="match status" value="1"/>
</dbReference>
<keyword evidence="6" id="KW-1185">Reference proteome</keyword>
<reference evidence="6" key="1">
    <citation type="submission" date="2017-06" db="EMBL/GenBank/DDBJ databases">
        <title>Complete Genome Sequence of Mycobacterium shigaense.</title>
        <authorList>
            <person name="Fukano H."/>
            <person name="Yoshida M."/>
            <person name="Kazumi Y."/>
            <person name="Ogura Y."/>
            <person name="Mitarai S."/>
            <person name="Hayashi T."/>
            <person name="Hoshino Y."/>
        </authorList>
    </citation>
    <scope>NUCLEOTIDE SEQUENCE [LARGE SCALE GENOMIC DNA]</scope>
    <source>
        <strain evidence="6">UN-152</strain>
    </source>
</reference>
<proteinExistence type="inferred from homology"/>
<protein>
    <submittedName>
        <fullName evidence="5">Transcriptional regulator</fullName>
    </submittedName>
</protein>
<evidence type="ECO:0000256" key="3">
    <source>
        <dbReference type="ARBA" id="ARBA00023125"/>
    </source>
</evidence>
<evidence type="ECO:0000256" key="2">
    <source>
        <dbReference type="ARBA" id="ARBA00023015"/>
    </source>
</evidence>
<keyword evidence="2" id="KW-0805">Transcription regulation</keyword>
<dbReference type="GO" id="GO:0045892">
    <property type="term" value="P:negative regulation of DNA-templated transcription"/>
    <property type="evidence" value="ECO:0007669"/>
    <property type="project" value="InterPro"/>
</dbReference>
<evidence type="ECO:0000313" key="5">
    <source>
        <dbReference type="EMBL" id="BAX92545.1"/>
    </source>
</evidence>
<accession>A0A1Z4EHU3</accession>
<dbReference type="Gene3D" id="6.10.140.850">
    <property type="match status" value="1"/>
</dbReference>
<dbReference type="InterPro" id="IPR005650">
    <property type="entry name" value="BlaI_family"/>
</dbReference>
<dbReference type="RefSeq" id="WP_096444388.1">
    <property type="nucleotide sequence ID" value="NZ_AP018164.1"/>
</dbReference>
<name>A0A1Z4EHU3_9MYCO</name>